<feature type="region of interest" description="Disordered" evidence="1">
    <location>
        <begin position="36"/>
        <end position="82"/>
    </location>
</feature>
<evidence type="ECO:0000256" key="1">
    <source>
        <dbReference type="SAM" id="MobiDB-lite"/>
    </source>
</evidence>
<dbReference type="EMBL" id="CADCTG010000173">
    <property type="protein sequence ID" value="CAA9252402.1"/>
    <property type="molecule type" value="Genomic_DNA"/>
</dbReference>
<protein>
    <submittedName>
        <fullName evidence="2">Uncharacterized protein</fullName>
    </submittedName>
</protein>
<sequence>MNPEMYIFLSGALTFGVPLVFAVRELLLLRRCDGGGNGSWMRDGARGGPPAPLPAGNRPLPDCLVPKPLPHRTARSRVLEDA</sequence>
<name>A0A6J4IJW1_9PROT</name>
<gene>
    <name evidence="2" type="ORF">AVDCRST_MAG08-2250</name>
</gene>
<proteinExistence type="predicted"/>
<reference evidence="2" key="1">
    <citation type="submission" date="2020-02" db="EMBL/GenBank/DDBJ databases">
        <authorList>
            <person name="Meier V. D."/>
        </authorList>
    </citation>
    <scope>NUCLEOTIDE SEQUENCE</scope>
    <source>
        <strain evidence="2">AVDCRST_MAG08</strain>
    </source>
</reference>
<evidence type="ECO:0000313" key="2">
    <source>
        <dbReference type="EMBL" id="CAA9252402.1"/>
    </source>
</evidence>
<dbReference type="AlphaFoldDB" id="A0A6J4IJW1"/>
<organism evidence="2">
    <name type="scientific">uncultured Acetobacteraceae bacterium</name>
    <dbReference type="NCBI Taxonomy" id="169975"/>
    <lineage>
        <taxon>Bacteria</taxon>
        <taxon>Pseudomonadati</taxon>
        <taxon>Pseudomonadota</taxon>
        <taxon>Alphaproteobacteria</taxon>
        <taxon>Acetobacterales</taxon>
        <taxon>Acetobacteraceae</taxon>
        <taxon>environmental samples</taxon>
    </lineage>
</organism>
<accession>A0A6J4IJW1</accession>